<dbReference type="AlphaFoldDB" id="A0A9P5N0K4"/>
<evidence type="ECO:0000256" key="1">
    <source>
        <dbReference type="SAM" id="Phobius"/>
    </source>
</evidence>
<keyword evidence="3" id="KW-1185">Reference proteome</keyword>
<evidence type="ECO:0000313" key="3">
    <source>
        <dbReference type="Proteomes" id="UP000759537"/>
    </source>
</evidence>
<dbReference type="OrthoDB" id="2793550at2759"/>
<protein>
    <recommendedName>
        <fullName evidence="4">MARVEL domain-containing protein</fullName>
    </recommendedName>
</protein>
<name>A0A9P5N0K4_9AGAM</name>
<keyword evidence="1" id="KW-0812">Transmembrane</keyword>
<keyword evidence="1" id="KW-1133">Transmembrane helix</keyword>
<evidence type="ECO:0000313" key="2">
    <source>
        <dbReference type="EMBL" id="KAF8483413.1"/>
    </source>
</evidence>
<reference evidence="2" key="1">
    <citation type="submission" date="2019-10" db="EMBL/GenBank/DDBJ databases">
        <authorList>
            <consortium name="DOE Joint Genome Institute"/>
            <person name="Kuo A."/>
            <person name="Miyauchi S."/>
            <person name="Kiss E."/>
            <person name="Drula E."/>
            <person name="Kohler A."/>
            <person name="Sanchez-Garcia M."/>
            <person name="Andreopoulos B."/>
            <person name="Barry K.W."/>
            <person name="Bonito G."/>
            <person name="Buee M."/>
            <person name="Carver A."/>
            <person name="Chen C."/>
            <person name="Cichocki N."/>
            <person name="Clum A."/>
            <person name="Culley D."/>
            <person name="Crous P.W."/>
            <person name="Fauchery L."/>
            <person name="Girlanda M."/>
            <person name="Hayes R."/>
            <person name="Keri Z."/>
            <person name="LaButti K."/>
            <person name="Lipzen A."/>
            <person name="Lombard V."/>
            <person name="Magnuson J."/>
            <person name="Maillard F."/>
            <person name="Morin E."/>
            <person name="Murat C."/>
            <person name="Nolan M."/>
            <person name="Ohm R."/>
            <person name="Pangilinan J."/>
            <person name="Pereira M."/>
            <person name="Perotto S."/>
            <person name="Peter M."/>
            <person name="Riley R."/>
            <person name="Sitrit Y."/>
            <person name="Stielow B."/>
            <person name="Szollosi G."/>
            <person name="Zifcakova L."/>
            <person name="Stursova M."/>
            <person name="Spatafora J.W."/>
            <person name="Tedersoo L."/>
            <person name="Vaario L.-M."/>
            <person name="Yamada A."/>
            <person name="Yan M."/>
            <person name="Wang P."/>
            <person name="Xu J."/>
            <person name="Bruns T."/>
            <person name="Baldrian P."/>
            <person name="Vilgalys R."/>
            <person name="Henrissat B."/>
            <person name="Grigoriev I.V."/>
            <person name="Hibbett D."/>
            <person name="Nagy L.G."/>
            <person name="Martin F.M."/>
        </authorList>
    </citation>
    <scope>NUCLEOTIDE SEQUENCE</scope>
    <source>
        <strain evidence="2">Prilba</strain>
    </source>
</reference>
<proteinExistence type="predicted"/>
<organism evidence="2 3">
    <name type="scientific">Russula ochroleuca</name>
    <dbReference type="NCBI Taxonomy" id="152965"/>
    <lineage>
        <taxon>Eukaryota</taxon>
        <taxon>Fungi</taxon>
        <taxon>Dikarya</taxon>
        <taxon>Basidiomycota</taxon>
        <taxon>Agaricomycotina</taxon>
        <taxon>Agaricomycetes</taxon>
        <taxon>Russulales</taxon>
        <taxon>Russulaceae</taxon>
        <taxon>Russula</taxon>
    </lineage>
</organism>
<reference evidence="2" key="2">
    <citation type="journal article" date="2020" name="Nat. Commun.">
        <title>Large-scale genome sequencing of mycorrhizal fungi provides insights into the early evolution of symbiotic traits.</title>
        <authorList>
            <person name="Miyauchi S."/>
            <person name="Kiss E."/>
            <person name="Kuo A."/>
            <person name="Drula E."/>
            <person name="Kohler A."/>
            <person name="Sanchez-Garcia M."/>
            <person name="Morin E."/>
            <person name="Andreopoulos B."/>
            <person name="Barry K.W."/>
            <person name="Bonito G."/>
            <person name="Buee M."/>
            <person name="Carver A."/>
            <person name="Chen C."/>
            <person name="Cichocki N."/>
            <person name="Clum A."/>
            <person name="Culley D."/>
            <person name="Crous P.W."/>
            <person name="Fauchery L."/>
            <person name="Girlanda M."/>
            <person name="Hayes R.D."/>
            <person name="Keri Z."/>
            <person name="LaButti K."/>
            <person name="Lipzen A."/>
            <person name="Lombard V."/>
            <person name="Magnuson J."/>
            <person name="Maillard F."/>
            <person name="Murat C."/>
            <person name="Nolan M."/>
            <person name="Ohm R.A."/>
            <person name="Pangilinan J."/>
            <person name="Pereira M.F."/>
            <person name="Perotto S."/>
            <person name="Peter M."/>
            <person name="Pfister S."/>
            <person name="Riley R."/>
            <person name="Sitrit Y."/>
            <person name="Stielow J.B."/>
            <person name="Szollosi G."/>
            <person name="Zifcakova L."/>
            <person name="Stursova M."/>
            <person name="Spatafora J.W."/>
            <person name="Tedersoo L."/>
            <person name="Vaario L.M."/>
            <person name="Yamada A."/>
            <person name="Yan M."/>
            <person name="Wang P."/>
            <person name="Xu J."/>
            <person name="Bruns T."/>
            <person name="Baldrian P."/>
            <person name="Vilgalys R."/>
            <person name="Dunand C."/>
            <person name="Henrissat B."/>
            <person name="Grigoriev I.V."/>
            <person name="Hibbett D."/>
            <person name="Nagy L.G."/>
            <person name="Martin F.M."/>
        </authorList>
    </citation>
    <scope>NUCLEOTIDE SEQUENCE</scope>
    <source>
        <strain evidence="2">Prilba</strain>
    </source>
</reference>
<dbReference type="EMBL" id="WHVB01000004">
    <property type="protein sequence ID" value="KAF8483413.1"/>
    <property type="molecule type" value="Genomic_DNA"/>
</dbReference>
<dbReference type="Proteomes" id="UP000759537">
    <property type="component" value="Unassembled WGS sequence"/>
</dbReference>
<feature type="transmembrane region" description="Helical" evidence="1">
    <location>
        <begin position="74"/>
        <end position="94"/>
    </location>
</feature>
<comment type="caution">
    <text evidence="2">The sequence shown here is derived from an EMBL/GenBank/DDBJ whole genome shotgun (WGS) entry which is preliminary data.</text>
</comment>
<feature type="transmembrane region" description="Helical" evidence="1">
    <location>
        <begin position="37"/>
        <end position="62"/>
    </location>
</feature>
<sequence length="194" mass="22174">MPYSSVGMKVVLGYCVIIILNVVIFVLSARVNSFQDYYYIADIFPLALSAFTFGITALAFILDVGLDNSPTARAPFEVTSLFILSMLWLAVSAFSTSRWSHVPLNCSAIPADYSDVRSWCRELQVLKAFVWVNWVVLLLAALAVLRFFVVQHKSGQEGIWYFPLSRFTPRESRKRSEIAERRITPVWDFLRFSR</sequence>
<feature type="transmembrane region" description="Helical" evidence="1">
    <location>
        <begin position="12"/>
        <end position="31"/>
    </location>
</feature>
<evidence type="ECO:0008006" key="4">
    <source>
        <dbReference type="Google" id="ProtNLM"/>
    </source>
</evidence>
<keyword evidence="1" id="KW-0472">Membrane</keyword>
<feature type="transmembrane region" description="Helical" evidence="1">
    <location>
        <begin position="128"/>
        <end position="149"/>
    </location>
</feature>
<accession>A0A9P5N0K4</accession>
<gene>
    <name evidence="2" type="ORF">DFH94DRAFT_689910</name>
</gene>